<dbReference type="EMBL" id="JACIEJ010000009">
    <property type="protein sequence ID" value="MBB3987121.1"/>
    <property type="molecule type" value="Genomic_DNA"/>
</dbReference>
<accession>A0A7W6GT61</accession>
<dbReference type="RefSeq" id="WP_183968039.1">
    <property type="nucleotide sequence ID" value="NZ_BAABBZ010000058.1"/>
</dbReference>
<proteinExistence type="predicted"/>
<evidence type="ECO:0000313" key="1">
    <source>
        <dbReference type="EMBL" id="MBB3987121.1"/>
    </source>
</evidence>
<reference evidence="1 2" key="1">
    <citation type="submission" date="2020-08" db="EMBL/GenBank/DDBJ databases">
        <title>Genomic Encyclopedia of Type Strains, Phase IV (KMG-IV): sequencing the most valuable type-strain genomes for metagenomic binning, comparative biology and taxonomic classification.</title>
        <authorList>
            <person name="Goeker M."/>
        </authorList>
    </citation>
    <scope>NUCLEOTIDE SEQUENCE [LARGE SCALE GENOMIC DNA]</scope>
    <source>
        <strain evidence="1 2">DSM 102235</strain>
    </source>
</reference>
<keyword evidence="2" id="KW-1185">Reference proteome</keyword>
<gene>
    <name evidence="1" type="ORF">GGQ68_003467</name>
</gene>
<name>A0A7W6GT61_9RHOB</name>
<protein>
    <submittedName>
        <fullName evidence="1">Uncharacterized protein</fullName>
    </submittedName>
</protein>
<organism evidence="1 2">
    <name type="scientific">Sagittula marina</name>
    <dbReference type="NCBI Taxonomy" id="943940"/>
    <lineage>
        <taxon>Bacteria</taxon>
        <taxon>Pseudomonadati</taxon>
        <taxon>Pseudomonadota</taxon>
        <taxon>Alphaproteobacteria</taxon>
        <taxon>Rhodobacterales</taxon>
        <taxon>Roseobacteraceae</taxon>
        <taxon>Sagittula</taxon>
    </lineage>
</organism>
<sequence>MCSLCGILGCDDHWTSAVDRPGVYSRNTDRHARRSEGARRLKAANRVLDFRRLKMSEFHGTSYVLKSPTGASRVFDALSHLWPEAEALATRGFDPLDEELIAFMERQ</sequence>
<evidence type="ECO:0000313" key="2">
    <source>
        <dbReference type="Proteomes" id="UP000541426"/>
    </source>
</evidence>
<dbReference type="Proteomes" id="UP000541426">
    <property type="component" value="Unassembled WGS sequence"/>
</dbReference>
<dbReference type="AlphaFoldDB" id="A0A7W6GT61"/>
<comment type="caution">
    <text evidence="1">The sequence shown here is derived from an EMBL/GenBank/DDBJ whole genome shotgun (WGS) entry which is preliminary data.</text>
</comment>